<proteinExistence type="predicted"/>
<evidence type="ECO:0000313" key="6">
    <source>
        <dbReference type="Proteomes" id="UP001443914"/>
    </source>
</evidence>
<evidence type="ECO:0000256" key="1">
    <source>
        <dbReference type="ARBA" id="ARBA00022741"/>
    </source>
</evidence>
<dbReference type="Proteomes" id="UP001443914">
    <property type="component" value="Unassembled WGS sequence"/>
</dbReference>
<keyword evidence="3" id="KW-1133">Transmembrane helix</keyword>
<sequence>MRPNACPFPTQYITQLRRLTVYKVRCTNGKLWFDMLNTSSYEVMSITPEMQRLIIRPQSFMGESCINTDFRSGGIWLDQKLPFSISPQNTVLKLNCTDLIFSSSMNCSSNSICYRHENPEAASRCSSATLCCSFTGGGSQNNHNIKITPAKCKVYTSFVGLPLDTQLPVSKWPEPGVAIQWVLPREPVCLLDSDCIKLSKSVCLPDVSSQVKRCLCKAGYHWDDIRVMCSKVIQVKCETKQCRKRRLKKQITQGLAYSIGVMLVLGSIVLLVFRQNHRIKRQTRERLVKDRQQILNANNTSGRSAKLFSGKDIKRATNNFSKDIVLASGGFGEVYKGKLDDGTLMAAKRAKPGNTKGTNQVLNEVRVLSQVNHRSLVRLLGCCVELEEPVLVYEYISNGTLREHLHGGHSKDFERPRLTWNQRLVIAQQMADGLAYLHFSAVPLIFHRDIKTTNILLEEKLDVKISDFGISRLVDTEETHMTTCAQGTLGYLDPQYYRTMQLTDKSDVYSFGVVLLDLLTSQKAIDFSREVDDVSLVGYMRRLANQDMLMDAIDPFLKDRANKVELESMKAIGSMAMACMEDQRHNRPSMRDIAEEIEYMLGMINNEGIKSR</sequence>
<evidence type="ECO:0000256" key="2">
    <source>
        <dbReference type="ARBA" id="ARBA00022840"/>
    </source>
</evidence>
<name>A0AAW1GXE2_SAPOF</name>
<feature type="domain" description="Protein kinase" evidence="4">
    <location>
        <begin position="320"/>
        <end position="600"/>
    </location>
</feature>
<dbReference type="SUPFAM" id="SSF56112">
    <property type="entry name" value="Protein kinase-like (PK-like)"/>
    <property type="match status" value="1"/>
</dbReference>
<keyword evidence="3" id="KW-0812">Transmembrane</keyword>
<evidence type="ECO:0000313" key="5">
    <source>
        <dbReference type="EMBL" id="KAK9668738.1"/>
    </source>
</evidence>
<keyword evidence="1" id="KW-0547">Nucleotide-binding</keyword>
<dbReference type="PROSITE" id="PS00108">
    <property type="entry name" value="PROTEIN_KINASE_ST"/>
    <property type="match status" value="1"/>
</dbReference>
<dbReference type="FunFam" id="3.30.200.20:FF:000446">
    <property type="entry name" value="Wall-associated receptor kinase-like 20"/>
    <property type="match status" value="1"/>
</dbReference>
<dbReference type="Gene3D" id="3.30.200.20">
    <property type="entry name" value="Phosphorylase Kinase, domain 1"/>
    <property type="match status" value="1"/>
</dbReference>
<feature type="transmembrane region" description="Helical" evidence="3">
    <location>
        <begin position="254"/>
        <end position="273"/>
    </location>
</feature>
<dbReference type="PROSITE" id="PS50011">
    <property type="entry name" value="PROTEIN_KINASE_DOM"/>
    <property type="match status" value="1"/>
</dbReference>
<dbReference type="InterPro" id="IPR000719">
    <property type="entry name" value="Prot_kinase_dom"/>
</dbReference>
<dbReference type="EMBL" id="JBDFQZ010000013">
    <property type="protein sequence ID" value="KAK9668738.1"/>
    <property type="molecule type" value="Genomic_DNA"/>
</dbReference>
<dbReference type="FunFam" id="1.10.510.10:FF:000084">
    <property type="entry name" value="Wall-associated receptor kinase 2"/>
    <property type="match status" value="1"/>
</dbReference>
<protein>
    <recommendedName>
        <fullName evidence="4">Protein kinase domain-containing protein</fullName>
    </recommendedName>
</protein>
<keyword evidence="3" id="KW-0472">Membrane</keyword>
<evidence type="ECO:0000256" key="3">
    <source>
        <dbReference type="SAM" id="Phobius"/>
    </source>
</evidence>
<keyword evidence="2" id="KW-0067">ATP-binding</keyword>
<dbReference type="CDD" id="cd14066">
    <property type="entry name" value="STKc_IRAK"/>
    <property type="match status" value="1"/>
</dbReference>
<dbReference type="PANTHER" id="PTHR46008">
    <property type="entry name" value="LEAF RUST 10 DISEASE-RESISTANCE LOCUS RECEPTOR-LIKE PROTEIN KINASE-LIKE 1.4"/>
    <property type="match status" value="1"/>
</dbReference>
<gene>
    <name evidence="5" type="ORF">RND81_13G082600</name>
</gene>
<dbReference type="AlphaFoldDB" id="A0AAW1GXE2"/>
<evidence type="ECO:0000259" key="4">
    <source>
        <dbReference type="PROSITE" id="PS50011"/>
    </source>
</evidence>
<organism evidence="5 6">
    <name type="scientific">Saponaria officinalis</name>
    <name type="common">Common soapwort</name>
    <name type="synonym">Lychnis saponaria</name>
    <dbReference type="NCBI Taxonomy" id="3572"/>
    <lineage>
        <taxon>Eukaryota</taxon>
        <taxon>Viridiplantae</taxon>
        <taxon>Streptophyta</taxon>
        <taxon>Embryophyta</taxon>
        <taxon>Tracheophyta</taxon>
        <taxon>Spermatophyta</taxon>
        <taxon>Magnoliopsida</taxon>
        <taxon>eudicotyledons</taxon>
        <taxon>Gunneridae</taxon>
        <taxon>Pentapetalae</taxon>
        <taxon>Caryophyllales</taxon>
        <taxon>Caryophyllaceae</taxon>
        <taxon>Caryophylleae</taxon>
        <taxon>Saponaria</taxon>
    </lineage>
</organism>
<comment type="caution">
    <text evidence="5">The sequence shown here is derived from an EMBL/GenBank/DDBJ whole genome shotgun (WGS) entry which is preliminary data.</text>
</comment>
<dbReference type="PANTHER" id="PTHR46008:SF25">
    <property type="entry name" value="PROTEIN KINASE DOMAIN-CONTAINING PROTEIN"/>
    <property type="match status" value="1"/>
</dbReference>
<dbReference type="InterPro" id="IPR011009">
    <property type="entry name" value="Kinase-like_dom_sf"/>
</dbReference>
<keyword evidence="6" id="KW-1185">Reference proteome</keyword>
<dbReference type="Gene3D" id="1.10.510.10">
    <property type="entry name" value="Transferase(Phosphotransferase) domain 1"/>
    <property type="match status" value="1"/>
</dbReference>
<dbReference type="Pfam" id="PF07714">
    <property type="entry name" value="PK_Tyr_Ser-Thr"/>
    <property type="match status" value="1"/>
</dbReference>
<accession>A0AAW1GXE2</accession>
<dbReference type="InterPro" id="IPR008271">
    <property type="entry name" value="Ser/Thr_kinase_AS"/>
</dbReference>
<dbReference type="GO" id="GO:0004672">
    <property type="term" value="F:protein kinase activity"/>
    <property type="evidence" value="ECO:0007669"/>
    <property type="project" value="InterPro"/>
</dbReference>
<dbReference type="GO" id="GO:0005524">
    <property type="term" value="F:ATP binding"/>
    <property type="evidence" value="ECO:0007669"/>
    <property type="project" value="UniProtKB-KW"/>
</dbReference>
<reference evidence="5" key="1">
    <citation type="submission" date="2024-03" db="EMBL/GenBank/DDBJ databases">
        <title>WGS assembly of Saponaria officinalis var. Norfolk2.</title>
        <authorList>
            <person name="Jenkins J."/>
            <person name="Shu S."/>
            <person name="Grimwood J."/>
            <person name="Barry K."/>
            <person name="Goodstein D."/>
            <person name="Schmutz J."/>
            <person name="Leebens-Mack J."/>
            <person name="Osbourn A."/>
        </authorList>
    </citation>
    <scope>NUCLEOTIDE SEQUENCE [LARGE SCALE GENOMIC DNA]</scope>
    <source>
        <strain evidence="5">JIC</strain>
    </source>
</reference>
<dbReference type="InterPro" id="IPR001245">
    <property type="entry name" value="Ser-Thr/Tyr_kinase_cat_dom"/>
</dbReference>
<dbReference type="SMART" id="SM00220">
    <property type="entry name" value="S_TKc"/>
    <property type="match status" value="1"/>
</dbReference>